<dbReference type="Pfam" id="PF13460">
    <property type="entry name" value="NAD_binding_10"/>
    <property type="match status" value="1"/>
</dbReference>
<dbReference type="PANTHER" id="PTHR48079:SF6">
    <property type="entry name" value="NAD(P)-BINDING DOMAIN-CONTAINING PROTEIN-RELATED"/>
    <property type="match status" value="1"/>
</dbReference>
<feature type="domain" description="NAD(P)-binding" evidence="1">
    <location>
        <begin position="13"/>
        <end position="106"/>
    </location>
</feature>
<evidence type="ECO:0000259" key="1">
    <source>
        <dbReference type="Pfam" id="PF13460"/>
    </source>
</evidence>
<dbReference type="PANTHER" id="PTHR48079">
    <property type="entry name" value="PROTEIN YEEZ"/>
    <property type="match status" value="1"/>
</dbReference>
<evidence type="ECO:0000313" key="2">
    <source>
        <dbReference type="EMBL" id="SHI57148.1"/>
    </source>
</evidence>
<accession>A0ABY1I3Y6</accession>
<proteinExistence type="predicted"/>
<keyword evidence="3" id="KW-1185">Reference proteome</keyword>
<dbReference type="InterPro" id="IPR051783">
    <property type="entry name" value="NAD(P)-dependent_oxidoreduct"/>
</dbReference>
<dbReference type="EMBL" id="FQZC01000001">
    <property type="protein sequence ID" value="SHI57148.1"/>
    <property type="molecule type" value="Genomic_DNA"/>
</dbReference>
<dbReference type="Proteomes" id="UP000184290">
    <property type="component" value="Unassembled WGS sequence"/>
</dbReference>
<dbReference type="SUPFAM" id="SSF51735">
    <property type="entry name" value="NAD(P)-binding Rossmann-fold domains"/>
    <property type="match status" value="1"/>
</dbReference>
<dbReference type="InterPro" id="IPR016040">
    <property type="entry name" value="NAD(P)-bd_dom"/>
</dbReference>
<gene>
    <name evidence="2" type="ORF">SAMN02745911_0544</name>
</gene>
<name>A0ABY1I3Y6_9HYPH</name>
<sequence>MTSSHVNNVLVLGATGGIGGEVGRSLLKRGWAVRAMTRNPTAAAAAQPEFEWVKGDALNPADVRMAAAGARVIVHAVNPPGYVDWGKLVLPMLDNTIAAAKSVGATIVLPGTIYNFGPDAFPVLAESSPQNPATVKGAIRVEMERRLKQATTEGIRAIILRAGDFFGPSAGNNWFSQGITSPGQKLTSITYPGRPGIGHQWAYLPDVAEIMVRLIEKHDTIPAFATYHMEGFWDPDGTAMTEAIRRAAGDRTLTIKRFPWWMVSILWPFVPFFREVREMRYLWQQPLRMPNAHLVATIGPEPATPIDTALQITLSALGCLPKQV</sequence>
<evidence type="ECO:0000313" key="3">
    <source>
        <dbReference type="Proteomes" id="UP000184290"/>
    </source>
</evidence>
<dbReference type="InterPro" id="IPR036291">
    <property type="entry name" value="NAD(P)-bd_dom_sf"/>
</dbReference>
<comment type="caution">
    <text evidence="2">The sequence shown here is derived from an EMBL/GenBank/DDBJ whole genome shotgun (WGS) entry which is preliminary data.</text>
</comment>
<protein>
    <submittedName>
        <fullName evidence="2">Nucleoside-diphosphate-sugar epimerase</fullName>
    </submittedName>
</protein>
<dbReference type="RefSeq" id="WP_060600865.1">
    <property type="nucleotide sequence ID" value="NZ_FQZC01000001.1"/>
</dbReference>
<reference evidence="2 3" key="1">
    <citation type="submission" date="2016-11" db="EMBL/GenBank/DDBJ databases">
        <authorList>
            <person name="Varghese N."/>
            <person name="Submissions S."/>
        </authorList>
    </citation>
    <scope>NUCLEOTIDE SEQUENCE [LARGE SCALE GENOMIC DNA]</scope>
    <source>
        <strain evidence="2 3">DSM 21988</strain>
    </source>
</reference>
<dbReference type="Gene3D" id="3.40.50.720">
    <property type="entry name" value="NAD(P)-binding Rossmann-like Domain"/>
    <property type="match status" value="1"/>
</dbReference>
<organism evidence="2 3">
    <name type="scientific">Aureimonas altamirensis DSM 21988</name>
    <dbReference type="NCBI Taxonomy" id="1121026"/>
    <lineage>
        <taxon>Bacteria</taxon>
        <taxon>Pseudomonadati</taxon>
        <taxon>Pseudomonadota</taxon>
        <taxon>Alphaproteobacteria</taxon>
        <taxon>Hyphomicrobiales</taxon>
        <taxon>Aurantimonadaceae</taxon>
        <taxon>Aureimonas</taxon>
    </lineage>
</organism>